<accession>A0A565AZX7</accession>
<dbReference type="CDD" id="cd19124">
    <property type="entry name" value="AKR_AKR4A_4B"/>
    <property type="match status" value="1"/>
</dbReference>
<gene>
    <name evidence="7" type="ORF">ANE_LOCUS4530</name>
</gene>
<evidence type="ECO:0000313" key="8">
    <source>
        <dbReference type="Proteomes" id="UP000489600"/>
    </source>
</evidence>
<dbReference type="GO" id="GO:0009821">
    <property type="term" value="P:alkaloid biosynthetic process"/>
    <property type="evidence" value="ECO:0007669"/>
    <property type="project" value="UniProtKB-ARBA"/>
</dbReference>
<keyword evidence="8" id="KW-1185">Reference proteome</keyword>
<dbReference type="InterPro" id="IPR018170">
    <property type="entry name" value="Aldo/ket_reductase_CS"/>
</dbReference>
<evidence type="ECO:0000256" key="3">
    <source>
        <dbReference type="PIRSR" id="PIRSR000097-1"/>
    </source>
</evidence>
<feature type="domain" description="NADP-dependent oxidoreductase" evidence="6">
    <location>
        <begin position="21"/>
        <end position="290"/>
    </location>
</feature>
<dbReference type="Proteomes" id="UP000489600">
    <property type="component" value="Unassembled WGS sequence"/>
</dbReference>
<dbReference type="PROSITE" id="PS00798">
    <property type="entry name" value="ALDOKETO_REDUCTASE_1"/>
    <property type="match status" value="1"/>
</dbReference>
<evidence type="ECO:0000313" key="7">
    <source>
        <dbReference type="EMBL" id="VVA94085.1"/>
    </source>
</evidence>
<feature type="active site" description="Proton donor" evidence="3">
    <location>
        <position position="57"/>
    </location>
</feature>
<dbReference type="Gene3D" id="3.20.20.100">
    <property type="entry name" value="NADP-dependent oxidoreductase domain"/>
    <property type="match status" value="1"/>
</dbReference>
<dbReference type="PIRSF" id="PIRSF000097">
    <property type="entry name" value="AKR"/>
    <property type="match status" value="1"/>
</dbReference>
<dbReference type="PROSITE" id="PS00062">
    <property type="entry name" value="ALDOKETO_REDUCTASE_2"/>
    <property type="match status" value="1"/>
</dbReference>
<organism evidence="7 8">
    <name type="scientific">Arabis nemorensis</name>
    <dbReference type="NCBI Taxonomy" id="586526"/>
    <lineage>
        <taxon>Eukaryota</taxon>
        <taxon>Viridiplantae</taxon>
        <taxon>Streptophyta</taxon>
        <taxon>Embryophyta</taxon>
        <taxon>Tracheophyta</taxon>
        <taxon>Spermatophyta</taxon>
        <taxon>Magnoliopsida</taxon>
        <taxon>eudicotyledons</taxon>
        <taxon>Gunneridae</taxon>
        <taxon>Pentapetalae</taxon>
        <taxon>rosids</taxon>
        <taxon>malvids</taxon>
        <taxon>Brassicales</taxon>
        <taxon>Brassicaceae</taxon>
        <taxon>Arabideae</taxon>
        <taxon>Arabis</taxon>
    </lineage>
</organism>
<protein>
    <recommendedName>
        <fullName evidence="6">NADP-dependent oxidoreductase domain-containing protein</fullName>
    </recommendedName>
</protein>
<evidence type="ECO:0000259" key="6">
    <source>
        <dbReference type="Pfam" id="PF00248"/>
    </source>
</evidence>
<dbReference type="FunFam" id="3.20.20.100:FF:000013">
    <property type="entry name" value="NADPH-dependent codeinone reductase 1-1"/>
    <property type="match status" value="1"/>
</dbReference>
<dbReference type="OrthoDB" id="416253at2759"/>
<dbReference type="PANTHER" id="PTHR11732">
    <property type="entry name" value="ALDO/KETO REDUCTASE"/>
    <property type="match status" value="1"/>
</dbReference>
<dbReference type="InterPro" id="IPR044497">
    <property type="entry name" value="AKR4A/B"/>
</dbReference>
<comment type="caution">
    <text evidence="7">The sequence shown here is derived from an EMBL/GenBank/DDBJ whole genome shotgun (WGS) entry which is preliminary data.</text>
</comment>
<evidence type="ECO:0000256" key="4">
    <source>
        <dbReference type="PIRSR" id="PIRSR000097-2"/>
    </source>
</evidence>
<reference evidence="7" key="1">
    <citation type="submission" date="2019-07" db="EMBL/GenBank/DDBJ databases">
        <authorList>
            <person name="Dittberner H."/>
        </authorList>
    </citation>
    <scope>NUCLEOTIDE SEQUENCE [LARGE SCALE GENOMIC DNA]</scope>
</reference>
<dbReference type="AlphaFoldDB" id="A0A565AZX7"/>
<dbReference type="PRINTS" id="PR00069">
    <property type="entry name" value="ALDKETRDTASE"/>
</dbReference>
<evidence type="ECO:0000256" key="2">
    <source>
        <dbReference type="ARBA" id="ARBA00022857"/>
    </source>
</evidence>
<dbReference type="PROSITE" id="PS00063">
    <property type="entry name" value="ALDOKETO_REDUCTASE_3"/>
    <property type="match status" value="1"/>
</dbReference>
<dbReference type="InterPro" id="IPR023210">
    <property type="entry name" value="NADP_OxRdtase_dom"/>
</dbReference>
<dbReference type="InterPro" id="IPR020471">
    <property type="entry name" value="AKR"/>
</dbReference>
<dbReference type="EMBL" id="CABITT030000002">
    <property type="protein sequence ID" value="VVA94085.1"/>
    <property type="molecule type" value="Genomic_DNA"/>
</dbReference>
<evidence type="ECO:0000256" key="5">
    <source>
        <dbReference type="PIRSR" id="PIRSR000097-3"/>
    </source>
</evidence>
<sequence>MSSLTLPTLTIGSGHHLMPVLGLGTAASRPPKPVVLKQAVIEAIKLGYRHFDTSPRYQTEEPLGEALSEAVSLGLVRSRSELFVTSKLWCADAHAGLVVPAIQRSLKNLKVDYLDLYVIHWPVSSKPGKYKFPIEKDDFLPMDYEAVWSEMEECQRLGLAKCIGVSNFSCKKLQHILSIAKIPPSVNQVEMSPVWQQRKLRDLCKSNGIAITAYSVLGSRGAFWGTDKIMESDVLKEIAEAKGKTVAQVSMRWAYEQGVSMVVKSFTKERLEENLKIFDWSLTEEEAQRISTEIPQCRNCAGEVYISDKGPIKSVAEMWDGEI</sequence>
<dbReference type="GO" id="GO:0016616">
    <property type="term" value="F:oxidoreductase activity, acting on the CH-OH group of donors, NAD or NADP as acceptor"/>
    <property type="evidence" value="ECO:0007669"/>
    <property type="project" value="InterPro"/>
</dbReference>
<comment type="similarity">
    <text evidence="1">Belongs to the aldo/keto reductase family.</text>
</comment>
<name>A0A565AZX7_9BRAS</name>
<dbReference type="SUPFAM" id="SSF51430">
    <property type="entry name" value="NAD(P)-linked oxidoreductase"/>
    <property type="match status" value="1"/>
</dbReference>
<feature type="binding site" evidence="4">
    <location>
        <position position="120"/>
    </location>
    <ligand>
        <name>substrate</name>
    </ligand>
</feature>
<keyword evidence="2" id="KW-0521">NADP</keyword>
<proteinExistence type="inferred from homology"/>
<dbReference type="Pfam" id="PF00248">
    <property type="entry name" value="Aldo_ket_red"/>
    <property type="match status" value="1"/>
</dbReference>
<feature type="site" description="Lowers pKa of active site Tyr" evidence="5">
    <location>
        <position position="87"/>
    </location>
</feature>
<evidence type="ECO:0000256" key="1">
    <source>
        <dbReference type="ARBA" id="ARBA00007905"/>
    </source>
</evidence>
<dbReference type="InterPro" id="IPR036812">
    <property type="entry name" value="NAD(P)_OxRdtase_dom_sf"/>
</dbReference>